<dbReference type="PROSITE" id="PS50005">
    <property type="entry name" value="TPR"/>
    <property type="match status" value="1"/>
</dbReference>
<dbReference type="InterPro" id="IPR011990">
    <property type="entry name" value="TPR-like_helical_dom_sf"/>
</dbReference>
<comment type="caution">
    <text evidence="2">The sequence shown here is derived from an EMBL/GenBank/DDBJ whole genome shotgun (WGS) entry which is preliminary data.</text>
</comment>
<dbReference type="Gene3D" id="1.25.40.10">
    <property type="entry name" value="Tetratricopeptide repeat domain"/>
    <property type="match status" value="1"/>
</dbReference>
<name>A0A5C5UVQ5_9BACT</name>
<evidence type="ECO:0000313" key="3">
    <source>
        <dbReference type="Proteomes" id="UP000316714"/>
    </source>
</evidence>
<gene>
    <name evidence="2" type="ORF">KOR34_50130</name>
</gene>
<dbReference type="RefSeq" id="WP_146568808.1">
    <property type="nucleotide sequence ID" value="NZ_SIHJ01000005.1"/>
</dbReference>
<dbReference type="InterPro" id="IPR019734">
    <property type="entry name" value="TPR_rpt"/>
</dbReference>
<keyword evidence="3" id="KW-1185">Reference proteome</keyword>
<reference evidence="2 3" key="1">
    <citation type="submission" date="2019-02" db="EMBL/GenBank/DDBJ databases">
        <title>Deep-cultivation of Planctomycetes and their phenomic and genomic characterization uncovers novel biology.</title>
        <authorList>
            <person name="Wiegand S."/>
            <person name="Jogler M."/>
            <person name="Boedeker C."/>
            <person name="Pinto D."/>
            <person name="Vollmers J."/>
            <person name="Rivas-Marin E."/>
            <person name="Kohn T."/>
            <person name="Peeters S.H."/>
            <person name="Heuer A."/>
            <person name="Rast P."/>
            <person name="Oberbeckmann S."/>
            <person name="Bunk B."/>
            <person name="Jeske O."/>
            <person name="Meyerdierks A."/>
            <person name="Storesund J.E."/>
            <person name="Kallscheuer N."/>
            <person name="Luecker S."/>
            <person name="Lage O.M."/>
            <person name="Pohl T."/>
            <person name="Merkel B.J."/>
            <person name="Hornburger P."/>
            <person name="Mueller R.-W."/>
            <person name="Bruemmer F."/>
            <person name="Labrenz M."/>
            <person name="Spormann A.M."/>
            <person name="Op Den Camp H."/>
            <person name="Overmann J."/>
            <person name="Amann R."/>
            <person name="Jetten M.S.M."/>
            <person name="Mascher T."/>
            <person name="Medema M.H."/>
            <person name="Devos D.P."/>
            <person name="Kaster A.-K."/>
            <person name="Ovreas L."/>
            <person name="Rohde M."/>
            <person name="Galperin M.Y."/>
            <person name="Jogler C."/>
        </authorList>
    </citation>
    <scope>NUCLEOTIDE SEQUENCE [LARGE SCALE GENOMIC DNA]</scope>
    <source>
        <strain evidence="2 3">KOR34</strain>
    </source>
</reference>
<keyword evidence="1" id="KW-0802">TPR repeat</keyword>
<dbReference type="EMBL" id="SIHJ01000005">
    <property type="protein sequence ID" value="TWT30454.1"/>
    <property type="molecule type" value="Genomic_DNA"/>
</dbReference>
<feature type="repeat" description="TPR" evidence="1">
    <location>
        <begin position="218"/>
        <end position="251"/>
    </location>
</feature>
<evidence type="ECO:0000256" key="1">
    <source>
        <dbReference type="PROSITE-ProRule" id="PRU00339"/>
    </source>
</evidence>
<proteinExistence type="predicted"/>
<dbReference type="SUPFAM" id="SSF48452">
    <property type="entry name" value="TPR-like"/>
    <property type="match status" value="1"/>
</dbReference>
<sequence length="362" mass="39572">MPIQIQCTAVVARNDAINRVLDGGPEAFCELSRSGMSYSDEKLSQASFMSPVDAEEFAKLLELRGLGREGNSPDFVIVTAHDQAISPSCDWLFLFEYEQRLIATLRGSDSRTVIAASIDAEYDPNAVEHHSAEDIAKNYEFVERSEGIDTYREKATGRLVYHARQTESAEEVIARAFDTVWSHRREPGMPARQGKEAAEVRATIEGLQSLATKHPEESKVAFALGLAWFAIGDENKAACQLRRAVELDPENAVYWKELGSCCLTANNLPDALLAATKAAAIKPNAADLLGNLAAVQLLNGLVSESSNTINHAIGLAPEDEVNRNIQQLVSAVSAGKIERPKTLDEMMRPSMSKSWLAKLLGK</sequence>
<dbReference type="SMART" id="SM00028">
    <property type="entry name" value="TPR"/>
    <property type="match status" value="3"/>
</dbReference>
<accession>A0A5C5UVQ5</accession>
<dbReference type="Proteomes" id="UP000316714">
    <property type="component" value="Unassembled WGS sequence"/>
</dbReference>
<dbReference type="OrthoDB" id="260148at2"/>
<protein>
    <submittedName>
        <fullName evidence="2">Uncharacterized protein</fullName>
    </submittedName>
</protein>
<organism evidence="2 3">
    <name type="scientific">Posidoniimonas corsicana</name>
    <dbReference type="NCBI Taxonomy" id="1938618"/>
    <lineage>
        <taxon>Bacteria</taxon>
        <taxon>Pseudomonadati</taxon>
        <taxon>Planctomycetota</taxon>
        <taxon>Planctomycetia</taxon>
        <taxon>Pirellulales</taxon>
        <taxon>Lacipirellulaceae</taxon>
        <taxon>Posidoniimonas</taxon>
    </lineage>
</organism>
<evidence type="ECO:0000313" key="2">
    <source>
        <dbReference type="EMBL" id="TWT30454.1"/>
    </source>
</evidence>
<dbReference type="AlphaFoldDB" id="A0A5C5UVQ5"/>